<dbReference type="Proteomes" id="UP000245207">
    <property type="component" value="Unassembled WGS sequence"/>
</dbReference>
<proteinExistence type="predicted"/>
<dbReference type="Gene3D" id="3.40.50.1100">
    <property type="match status" value="1"/>
</dbReference>
<evidence type="ECO:0000313" key="2">
    <source>
        <dbReference type="Proteomes" id="UP000245207"/>
    </source>
</evidence>
<keyword evidence="2" id="KW-1185">Reference proteome</keyword>
<protein>
    <submittedName>
        <fullName evidence="1">Cysteine synthase, chloroplastic/chromoplastic</fullName>
    </submittedName>
</protein>
<name>A0A2U1Q0G2_ARTAN</name>
<accession>A0A2U1Q0G2</accession>
<dbReference type="OrthoDB" id="10259545at2759"/>
<dbReference type="EMBL" id="PKPP01000543">
    <property type="protein sequence ID" value="PWA91432.1"/>
    <property type="molecule type" value="Genomic_DNA"/>
</dbReference>
<organism evidence="1 2">
    <name type="scientific">Artemisia annua</name>
    <name type="common">Sweet wormwood</name>
    <dbReference type="NCBI Taxonomy" id="35608"/>
    <lineage>
        <taxon>Eukaryota</taxon>
        <taxon>Viridiplantae</taxon>
        <taxon>Streptophyta</taxon>
        <taxon>Embryophyta</taxon>
        <taxon>Tracheophyta</taxon>
        <taxon>Spermatophyta</taxon>
        <taxon>Magnoliopsida</taxon>
        <taxon>eudicotyledons</taxon>
        <taxon>Gunneridae</taxon>
        <taxon>Pentapetalae</taxon>
        <taxon>asterids</taxon>
        <taxon>campanulids</taxon>
        <taxon>Asterales</taxon>
        <taxon>Asteraceae</taxon>
        <taxon>Asteroideae</taxon>
        <taxon>Anthemideae</taxon>
        <taxon>Artemisiinae</taxon>
        <taxon>Artemisia</taxon>
    </lineage>
</organism>
<comment type="caution">
    <text evidence="1">The sequence shown here is derived from an EMBL/GenBank/DDBJ whole genome shotgun (WGS) entry which is preliminary data.</text>
</comment>
<dbReference type="AlphaFoldDB" id="A0A2U1Q0G2"/>
<dbReference type="InterPro" id="IPR036052">
    <property type="entry name" value="TrpB-like_PALP_sf"/>
</dbReference>
<reference evidence="1 2" key="1">
    <citation type="journal article" date="2018" name="Mol. Plant">
        <title>The genome of Artemisia annua provides insight into the evolution of Asteraceae family and artemisinin biosynthesis.</title>
        <authorList>
            <person name="Shen Q."/>
            <person name="Zhang L."/>
            <person name="Liao Z."/>
            <person name="Wang S."/>
            <person name="Yan T."/>
            <person name="Shi P."/>
            <person name="Liu M."/>
            <person name="Fu X."/>
            <person name="Pan Q."/>
            <person name="Wang Y."/>
            <person name="Lv Z."/>
            <person name="Lu X."/>
            <person name="Zhang F."/>
            <person name="Jiang W."/>
            <person name="Ma Y."/>
            <person name="Chen M."/>
            <person name="Hao X."/>
            <person name="Li L."/>
            <person name="Tang Y."/>
            <person name="Lv G."/>
            <person name="Zhou Y."/>
            <person name="Sun X."/>
            <person name="Brodelius P.E."/>
            <person name="Rose J.K.C."/>
            <person name="Tang K."/>
        </authorList>
    </citation>
    <scope>NUCLEOTIDE SEQUENCE [LARGE SCALE GENOMIC DNA]</scope>
    <source>
        <strain evidence="2">cv. Huhao1</strain>
        <tissue evidence="1">Leaf</tissue>
    </source>
</reference>
<dbReference type="STRING" id="35608.A0A2U1Q0G2"/>
<evidence type="ECO:0000313" key="1">
    <source>
        <dbReference type="EMBL" id="PWA91432.1"/>
    </source>
</evidence>
<gene>
    <name evidence="1" type="ORF">CTI12_AA090170</name>
</gene>
<sequence length="180" mass="20157">MVPALHPVDFGYTIEVRIVKDILECLLVVQIFDEHLIRGMPICRIRSQREEECRHLEEELNIQEDRVKLKQGLKAATDISHEGNGYLQGRPTFVFHSHENFSGISDLLACLLEPFMPSFSVKVAISGAAAAAAIKVGKRPENIGKLIAVVFPSFGEEYLTILFPSIREECETSETMQAES</sequence>